<name>A0A0X8VB32_ANAPI</name>
<dbReference type="RefSeq" id="WP_066052976.1">
    <property type="nucleotide sequence ID" value="NZ_CP014223.1"/>
</dbReference>
<accession>A0A0X8VB32</accession>
<dbReference type="EMBL" id="CP014223">
    <property type="protein sequence ID" value="AMJ42332.1"/>
    <property type="molecule type" value="Genomic_DNA"/>
</dbReference>
<dbReference type="SUPFAM" id="SSF56563">
    <property type="entry name" value="Major capsid protein gp5"/>
    <property type="match status" value="1"/>
</dbReference>
<dbReference type="EMBL" id="FQUA01000013">
    <property type="protein sequence ID" value="SHE99744.1"/>
    <property type="molecule type" value="Genomic_DNA"/>
</dbReference>
<reference evidence="2" key="4">
    <citation type="submission" date="2016-11" db="EMBL/GenBank/DDBJ databases">
        <authorList>
            <person name="Varghese N."/>
            <person name="Submissions S."/>
        </authorList>
    </citation>
    <scope>NUCLEOTIDE SEQUENCE</scope>
    <source>
        <strain evidence="2">DSM 1682</strain>
    </source>
</reference>
<protein>
    <recommendedName>
        <fullName evidence="5">Phage capsid family protein</fullName>
    </recommendedName>
</protein>
<dbReference type="Proteomes" id="UP000184204">
    <property type="component" value="Unassembled WGS sequence"/>
</dbReference>
<dbReference type="KEGG" id="cpro:CPRO_27860"/>
<gene>
    <name evidence="1" type="ORF">CPRO_27860</name>
    <name evidence="2" type="ORF">SAMN02745151_02443</name>
</gene>
<evidence type="ECO:0000313" key="3">
    <source>
        <dbReference type="Proteomes" id="UP000068026"/>
    </source>
</evidence>
<dbReference type="Pfam" id="PF25209">
    <property type="entry name" value="Phage_capsid_4"/>
    <property type="match status" value="1"/>
</dbReference>
<proteinExistence type="predicted"/>
<reference evidence="4" key="3">
    <citation type="submission" date="2016-11" db="EMBL/GenBank/DDBJ databases">
        <authorList>
            <person name="Jaros S."/>
            <person name="Januszkiewicz K."/>
            <person name="Wedrychowicz H."/>
        </authorList>
    </citation>
    <scope>NUCLEOTIDE SEQUENCE [LARGE SCALE GENOMIC DNA]</scope>
    <source>
        <strain evidence="4">DSM 1682</strain>
    </source>
</reference>
<evidence type="ECO:0000313" key="2">
    <source>
        <dbReference type="EMBL" id="SHE99744.1"/>
    </source>
</evidence>
<organism evidence="2 4">
    <name type="scientific">Anaerotignum propionicum DSM 1682</name>
    <dbReference type="NCBI Taxonomy" id="991789"/>
    <lineage>
        <taxon>Bacteria</taxon>
        <taxon>Bacillati</taxon>
        <taxon>Bacillota</taxon>
        <taxon>Clostridia</taxon>
        <taxon>Lachnospirales</taxon>
        <taxon>Anaerotignaceae</taxon>
        <taxon>Anaerotignum</taxon>
    </lineage>
</organism>
<reference evidence="1 3" key="1">
    <citation type="journal article" date="2016" name="Genome Announc.">
        <title>Complete Genome Sequence of the Amino Acid-Fermenting Clostridium propionicum X2 (DSM 1682).</title>
        <authorList>
            <person name="Poehlein A."/>
            <person name="Schlien K."/>
            <person name="Chowdhury N.P."/>
            <person name="Gottschalk G."/>
            <person name="Buckel W."/>
            <person name="Daniel R."/>
        </authorList>
    </citation>
    <scope>NUCLEOTIDE SEQUENCE [LARGE SCALE GENOMIC DNA]</scope>
    <source>
        <strain evidence="1 3">X2</strain>
    </source>
</reference>
<dbReference type="AlphaFoldDB" id="A0A0X8VB32"/>
<evidence type="ECO:0000313" key="1">
    <source>
        <dbReference type="EMBL" id="AMJ42332.1"/>
    </source>
</evidence>
<sequence>MATLGTGYENFIIENKMTDLVNTLLDARSLMTVDSSLSGVAGLKKIVNKYTYSGAVEKLEKGAKNTVIGSVAFVPTEYEIERYQQTFRYNDMDVMQDPYLLDTATSGASVVMANKIKTDYFTELAKISNGFEYTAFNYAAIVDALAELNKEVEENMFIIMGNDLRAKIRKDSDFISSKQGEILYTGQFGTICGLPVLFSKLVPADTAYITKKDAIKFFVKKEGSVEQDRDIETKDNTVTYDRYGVMALVDETYSIKLTKKA</sequence>
<reference evidence="3" key="2">
    <citation type="submission" date="2016-01" db="EMBL/GenBank/DDBJ databases">
        <authorList>
            <person name="Poehlein A."/>
            <person name="Schlien K."/>
            <person name="Gottschalk G."/>
            <person name="Buckel W."/>
            <person name="Daniel R."/>
        </authorList>
    </citation>
    <scope>NUCLEOTIDE SEQUENCE [LARGE SCALE GENOMIC DNA]</scope>
    <source>
        <strain evidence="3">X2</strain>
    </source>
</reference>
<dbReference type="OrthoDB" id="2065410at2"/>
<evidence type="ECO:0000313" key="4">
    <source>
        <dbReference type="Proteomes" id="UP000184204"/>
    </source>
</evidence>
<dbReference type="Proteomes" id="UP000068026">
    <property type="component" value="Chromosome"/>
</dbReference>
<keyword evidence="3" id="KW-1185">Reference proteome</keyword>
<evidence type="ECO:0008006" key="5">
    <source>
        <dbReference type="Google" id="ProtNLM"/>
    </source>
</evidence>